<comment type="caution">
    <text evidence="2">The sequence shown here is derived from an EMBL/GenBank/DDBJ whole genome shotgun (WGS) entry which is preliminary data.</text>
</comment>
<name>A0AAV7N8X5_PLEWA</name>
<protein>
    <submittedName>
        <fullName evidence="2">Uncharacterized protein</fullName>
    </submittedName>
</protein>
<evidence type="ECO:0000313" key="3">
    <source>
        <dbReference type="Proteomes" id="UP001066276"/>
    </source>
</evidence>
<proteinExistence type="predicted"/>
<evidence type="ECO:0000313" key="2">
    <source>
        <dbReference type="EMBL" id="KAJ1109175.1"/>
    </source>
</evidence>
<reference evidence="2" key="1">
    <citation type="journal article" date="2022" name="bioRxiv">
        <title>Sequencing and chromosome-scale assembly of the giantPleurodeles waltlgenome.</title>
        <authorList>
            <person name="Brown T."/>
            <person name="Elewa A."/>
            <person name="Iarovenko S."/>
            <person name="Subramanian E."/>
            <person name="Araus A.J."/>
            <person name="Petzold A."/>
            <person name="Susuki M."/>
            <person name="Suzuki K.-i.T."/>
            <person name="Hayashi T."/>
            <person name="Toyoda A."/>
            <person name="Oliveira C."/>
            <person name="Osipova E."/>
            <person name="Leigh N.D."/>
            <person name="Simon A."/>
            <person name="Yun M.H."/>
        </authorList>
    </citation>
    <scope>NUCLEOTIDE SEQUENCE</scope>
    <source>
        <strain evidence="2">20211129_DDA</strain>
        <tissue evidence="2">Liver</tissue>
    </source>
</reference>
<dbReference type="EMBL" id="JANPWB010000013">
    <property type="protein sequence ID" value="KAJ1109175.1"/>
    <property type="molecule type" value="Genomic_DNA"/>
</dbReference>
<feature type="region of interest" description="Disordered" evidence="1">
    <location>
        <begin position="1"/>
        <end position="44"/>
    </location>
</feature>
<accession>A0AAV7N8X5</accession>
<organism evidence="2 3">
    <name type="scientific">Pleurodeles waltl</name>
    <name type="common">Iberian ribbed newt</name>
    <dbReference type="NCBI Taxonomy" id="8319"/>
    <lineage>
        <taxon>Eukaryota</taxon>
        <taxon>Metazoa</taxon>
        <taxon>Chordata</taxon>
        <taxon>Craniata</taxon>
        <taxon>Vertebrata</taxon>
        <taxon>Euteleostomi</taxon>
        <taxon>Amphibia</taxon>
        <taxon>Batrachia</taxon>
        <taxon>Caudata</taxon>
        <taxon>Salamandroidea</taxon>
        <taxon>Salamandridae</taxon>
        <taxon>Pleurodelinae</taxon>
        <taxon>Pleurodeles</taxon>
    </lineage>
</organism>
<gene>
    <name evidence="2" type="ORF">NDU88_006539</name>
</gene>
<evidence type="ECO:0000256" key="1">
    <source>
        <dbReference type="SAM" id="MobiDB-lite"/>
    </source>
</evidence>
<sequence length="108" mass="12338">MEYYVISQRLHSSKESEEERKRTLKSRDQKISGEDTETKCTHQPAAPETNLARFGHCKIGCPPFLDHDISLKHYLLSARGYILEKCVLTAEAEEKSRIKLVSVAFQAD</sequence>
<keyword evidence="3" id="KW-1185">Reference proteome</keyword>
<dbReference type="Proteomes" id="UP001066276">
    <property type="component" value="Chromosome 9"/>
</dbReference>
<feature type="compositionally biased region" description="Basic and acidic residues" evidence="1">
    <location>
        <begin position="12"/>
        <end position="40"/>
    </location>
</feature>
<dbReference type="AlphaFoldDB" id="A0AAV7N8X5"/>